<dbReference type="EMBL" id="AUYB01000094">
    <property type="protein sequence ID" value="KZN40572.1"/>
    <property type="molecule type" value="Genomic_DNA"/>
</dbReference>
<feature type="transmembrane region" description="Helical" evidence="1">
    <location>
        <begin position="1059"/>
        <end position="1088"/>
    </location>
</feature>
<dbReference type="GO" id="GO:0005886">
    <property type="term" value="C:plasma membrane"/>
    <property type="evidence" value="ECO:0007669"/>
    <property type="project" value="TreeGrafter"/>
</dbReference>
<dbReference type="Gene3D" id="3.30.2090.10">
    <property type="entry name" value="Multidrug efflux transporter AcrB TolC docking domain, DN and DC subdomains"/>
    <property type="match status" value="2"/>
</dbReference>
<dbReference type="AlphaFoldDB" id="A0A166XMP6"/>
<evidence type="ECO:0000313" key="2">
    <source>
        <dbReference type="EMBL" id="KZN40572.1"/>
    </source>
</evidence>
<evidence type="ECO:0000256" key="1">
    <source>
        <dbReference type="SAM" id="Phobius"/>
    </source>
</evidence>
<protein>
    <recommendedName>
        <fullName evidence="4">Acriflavin resistance protein</fullName>
    </recommendedName>
</protein>
<sequence>MRVIESAIKYPITVAVGVIISLMSGLLVFSQVPVQMTPSVDSVYVTVNTFWENASPKQVESDIISEQEQVLGNLSGLETMTSTSMSNRGTISLEFKSGIDINIAMQKVLQKLDEVPQYPEGVLQPVVSPVDPTKVVTVAWAALASSDPQFDSTTLYSFMERRLLPRLERIEGVSKVSAIGARDTELSIWVNPQAMANLGLSFDQLLAALKLNNQSFSGGLLPDGKSDVLVQTTGRYQDIESVENLVVKRTDSGIVRVRDFAKVQITFKEANDWVRVRGKKMPMFGMELQQGANLLQTMEEIKAELRELNSTDGLLARKAKELGINGKLELVQTYDTSLYVQNAVSLVKSNIIIGGILAVMTLLLFMRSLSAIGVIAIAIPVSVVASIVVLVSFGRSINIVSLSGMAFAVGMVIDNAIVVLENIYRHIEMGDHPSEAAAKGTKQISPAIFASTLTTIAVFIPILFIQDSAGQLFKDIALAIMAAVGVSFIVSVIVIPAAATRMLGNKQAPSKMESFTKVERVITALPLQAAALVKRLLVSWKTCVCVMGFFFVVTCTGIKLLIPPMDYLPSGNFNAALGIMIPPPNYNSEKLTEIAERIDDKLRPSWMAGGAKFAREAEFNNGENKVEPVNMQINGKTVEAPAIAQYFLVSWNGQLIQFAMPEEDDRTVDLVQLMQGSVASAQVPDVMNFAFQLPLFNTAGNTGSAISINILGDDLDLVNANATALMQVLREKYGPYSVVPEPANFSSPGLGLKLTPNEERLSAFGLTNKDLGLAIAANGDGVLIQRSFEVGGELKDIKILTEQAVDDNPMDALLQAPLTTPSGRVIDILNVAKVERTYSAAKIRHVDRLRAVTLQFTPPKGVPVDAAIAEINSMIKSLRDTAGLDDSIDLSLSGSAGKLNDIKRELVGDGSFWGLITSSLFLALLFVFLMLVVLFQHWLYPLVIMLTVPLSTLGGFIGLSIVHNLSVANRYQPIQNMDVLTILGFVILAGVVVNNAILIVHQALNFLADKKQQLNPNQAIIESVKTRVRPILMSTLTSVGGMFPLVLMPGAGSELYRGVGAVVVGGLILSTVFTLFLVPVVLSCIFTLSEKLALLRPESTNQTNPDS</sequence>
<dbReference type="Proteomes" id="UP000076643">
    <property type="component" value="Unassembled WGS sequence"/>
</dbReference>
<dbReference type="SUPFAM" id="SSF82693">
    <property type="entry name" value="Multidrug efflux transporter AcrB pore domain, PN1, PN2, PC1 and PC2 subdomains"/>
    <property type="match status" value="2"/>
</dbReference>
<feature type="transmembrane region" description="Helical" evidence="1">
    <location>
        <begin position="444"/>
        <end position="464"/>
    </location>
</feature>
<dbReference type="PANTHER" id="PTHR32063:SF0">
    <property type="entry name" value="SWARMING MOTILITY PROTEIN SWRC"/>
    <property type="match status" value="1"/>
</dbReference>
<keyword evidence="1" id="KW-1133">Transmembrane helix</keyword>
<evidence type="ECO:0008006" key="4">
    <source>
        <dbReference type="Google" id="ProtNLM"/>
    </source>
</evidence>
<dbReference type="SUPFAM" id="SSF82714">
    <property type="entry name" value="Multidrug efflux transporter AcrB TolC docking domain, DN and DC subdomains"/>
    <property type="match status" value="1"/>
</dbReference>
<dbReference type="GO" id="GO:0042910">
    <property type="term" value="F:xenobiotic transmembrane transporter activity"/>
    <property type="evidence" value="ECO:0007669"/>
    <property type="project" value="TreeGrafter"/>
</dbReference>
<reference evidence="2 3" key="1">
    <citation type="submission" date="2013-07" db="EMBL/GenBank/DDBJ databases">
        <title>Comparative Genomic and Metabolomic Analysis of Twelve Strains of Pseudoalteromonas luteoviolacea.</title>
        <authorList>
            <person name="Vynne N.G."/>
            <person name="Mansson M."/>
            <person name="Gram L."/>
        </authorList>
    </citation>
    <scope>NUCLEOTIDE SEQUENCE [LARGE SCALE GENOMIC DNA]</scope>
    <source>
        <strain evidence="2 3">DSM 6061</strain>
    </source>
</reference>
<name>A0A166XMP6_9GAMM</name>
<feature type="transmembrane region" description="Helical" evidence="1">
    <location>
        <begin position="346"/>
        <end position="365"/>
    </location>
</feature>
<comment type="caution">
    <text evidence="2">The sequence shown here is derived from an EMBL/GenBank/DDBJ whole genome shotgun (WGS) entry which is preliminary data.</text>
</comment>
<feature type="transmembrane region" description="Helical" evidence="1">
    <location>
        <begin position="476"/>
        <end position="499"/>
    </location>
</feature>
<evidence type="ECO:0000313" key="3">
    <source>
        <dbReference type="Proteomes" id="UP000076643"/>
    </source>
</evidence>
<dbReference type="Gene3D" id="1.20.1640.10">
    <property type="entry name" value="Multidrug efflux transporter AcrB transmembrane domain"/>
    <property type="match status" value="2"/>
</dbReference>
<proteinExistence type="predicted"/>
<accession>A0A166XMP6</accession>
<gene>
    <name evidence="2" type="ORF">N475_11510</name>
</gene>
<dbReference type="Pfam" id="PF00873">
    <property type="entry name" value="ACR_tran"/>
    <property type="match status" value="1"/>
</dbReference>
<feature type="transmembrane region" description="Helical" evidence="1">
    <location>
        <begin position="543"/>
        <end position="562"/>
    </location>
</feature>
<feature type="transmembrane region" description="Helical" evidence="1">
    <location>
        <begin position="982"/>
        <end position="1007"/>
    </location>
</feature>
<dbReference type="PRINTS" id="PR00702">
    <property type="entry name" value="ACRIFLAVINRP"/>
</dbReference>
<keyword evidence="1" id="KW-0472">Membrane</keyword>
<dbReference type="Gene3D" id="3.30.70.1320">
    <property type="entry name" value="Multidrug efflux transporter AcrB pore domain like"/>
    <property type="match status" value="1"/>
</dbReference>
<dbReference type="Gene3D" id="3.30.70.1430">
    <property type="entry name" value="Multidrug efflux transporter AcrB pore domain"/>
    <property type="match status" value="2"/>
</dbReference>
<feature type="transmembrane region" description="Helical" evidence="1">
    <location>
        <begin position="942"/>
        <end position="962"/>
    </location>
</feature>
<organism evidence="2 3">
    <name type="scientific">Pseudoalteromonas luteoviolacea DSM 6061</name>
    <dbReference type="NCBI Taxonomy" id="1365250"/>
    <lineage>
        <taxon>Bacteria</taxon>
        <taxon>Pseudomonadati</taxon>
        <taxon>Pseudomonadota</taxon>
        <taxon>Gammaproteobacteria</taxon>
        <taxon>Alteromonadales</taxon>
        <taxon>Pseudoalteromonadaceae</taxon>
        <taxon>Pseudoalteromonas</taxon>
    </lineage>
</organism>
<dbReference type="SUPFAM" id="SSF82866">
    <property type="entry name" value="Multidrug efflux transporter AcrB transmembrane domain"/>
    <property type="match status" value="2"/>
</dbReference>
<dbReference type="InterPro" id="IPR027463">
    <property type="entry name" value="AcrB_DN_DC_subdom"/>
</dbReference>
<dbReference type="RefSeq" id="WP_063357133.1">
    <property type="nucleotide sequence ID" value="NZ_AQHB01000049.1"/>
</dbReference>
<keyword evidence="3" id="KW-1185">Reference proteome</keyword>
<keyword evidence="1" id="KW-0812">Transmembrane</keyword>
<dbReference type="PATRIC" id="fig|1365250.3.peg.1529"/>
<feature type="transmembrane region" description="Helical" evidence="1">
    <location>
        <begin position="372"/>
        <end position="393"/>
    </location>
</feature>
<feature type="transmembrane region" description="Helical" evidence="1">
    <location>
        <begin position="912"/>
        <end position="935"/>
    </location>
</feature>
<dbReference type="InterPro" id="IPR001036">
    <property type="entry name" value="Acrflvin-R"/>
</dbReference>
<dbReference type="Gene3D" id="3.30.70.1440">
    <property type="entry name" value="Multidrug efflux transporter AcrB pore domain"/>
    <property type="match status" value="1"/>
</dbReference>
<feature type="transmembrane region" description="Helical" evidence="1">
    <location>
        <begin position="399"/>
        <end position="423"/>
    </location>
</feature>
<dbReference type="PANTHER" id="PTHR32063">
    <property type="match status" value="1"/>
</dbReference>
<feature type="transmembrane region" description="Helical" evidence="1">
    <location>
        <begin position="1028"/>
        <end position="1047"/>
    </location>
</feature>
<feature type="transmembrane region" description="Helical" evidence="1">
    <location>
        <begin position="12"/>
        <end position="32"/>
    </location>
</feature>